<evidence type="ECO:0000313" key="13">
    <source>
        <dbReference type="Proteomes" id="UP000694864"/>
    </source>
</evidence>
<feature type="compositionally biased region" description="Acidic residues" evidence="9">
    <location>
        <begin position="165"/>
        <end position="181"/>
    </location>
</feature>
<feature type="compositionally biased region" description="Acidic residues" evidence="9">
    <location>
        <begin position="334"/>
        <end position="345"/>
    </location>
</feature>
<sequence>MAFFRNYSNDTVSHNVVDENEEPQNAATFQTSPLNENVDGTFSERGFDMNMDVRYQSDPEPGCSIRQQSQTAIGDVAGPVDSHYQPSARRMGVTGRWGSTFWKDCQPMGQREGSDPAKDSQSGFKEAYHSEDNLSNERSEKLDSENENEEDNEMNKHQSGQADVPADEMLSDEYYEQDEDNQSDHVHYKGYSNPTNSRSLPKTGSAIHSNSRASRAIHRNIHYSNSNHEHNGDADIDYEEEEDEDDPEDADFEPYDAVDDGGARKKHGQGWDVSDEDPESDDDIDLSDYEDDYGTKTPKVRQHSKGFRKSSSVLERKSSHASIRQKRKTSYQDDVSEEDSDNDNDEGFRSLARRGTTLRQNNGRSTNNIGQSSEVRSSTRSVRKVSYVESEDSEDIDDGRNRKNQKDDIEEEDPDVIEKVLWHQPKGMGEDAPTNNKSTVPVLVSQLFDTESDWNEMEFLIKWKGQSHLHCQWKTLSDLQNLSGYKKVLNYTKKVTEEIRYRTALSREEIEVNDVSKEMDLDIIKQNSQVERIIADRISKDGLGDVVPEYLVKWQGLSYAEATWEKDVDIAFAQVAIDEYKAREVSIAVQGKMVEQQRTKGKASLRKLDEQPEWLSGGTLRDYQLEGLNFLVNSWLNDTNVILADEMGLGKTVQSVSMLGFLQNTQQIPGPYLVVVPLSTLANWAKEFRKWLPGMNIIVYVGTRASREVCQQYEFYNEKKVGRPIKFNALLTTYEVVLKDKAFLSKIKWIYLMVDEAHRLKNSEAQLYTALLEFSTKNKLLITGTPLQNSVEELWALLHFLDPGKFKNKDEFVENYKNLSSFNESELANLHLELRPHILRRVIKDVEKSLPPKIERILRVEMSPLQKQYYKWILERNFRDLNKGVRGNQVSLLNIVVELKKCCNHPFLFESADHGYGGDINDNSKLDKIILSSGKLVILDKLLVRLRETKHRVLIFSQMVRMLDILAEYLSLRGFQFQRLDGSTKAELRQQAMDHFNAPASDDFCFLLSTRAGGLGINLATADTVVIFDSDWNPQNDLQAMSRAHRIGQQEVVNIYRFVTSKSVEEEILERAKRKMVLDHLVIQKLNAEGRLEKRETKKGSNFDKNELSAILRFGAEELFKEEKNDEESKKRLLSMDIDEILERAEQVEEKDTGETEHELLGAFKVANFCNAEDDGSFWSRWIKPESVVTAEEALAPRAARSTKSYVDPSHPDRTSKRKKKGSEPPEHTERSQKRRKTEYFVPSTPILEGTSAQVRGWSYGNLPKRDAQRFYRTVMKFGNHNQIACIAEEVGGVVEAAPEEAQVELFDALIDGCKESVETGNFEPKGPVLDFFGVPVKANELLKRVQGLQLLSKRISRYDDPISQFRVLSYLKPSNWSKGCGWNQIDDARLLLGILYHGFGNWEKIRLDESLGLAKKIAPVELQHHETFLPRAPNLKERATALLEMELAAAGGKNTNAKASRKNSKKVKDNLINQFKAPARDRRGKSGPANVSTKDGPQRTQKAEPLVKEEGEMSDDEEVYEQFKEQKWMEWCEDVLADEIKTLGRLQRLQSTSADLPKEKVLFKIRRYLEILGRRIDEIVVEHEEDLYKQDRMTMRLWNYVSTFSNLSGDRLNQIYSKLKQEKEEEEGVGPSHLNGSSAGFGSRNFQRQQKYKTAGNSQGSQQVYKGIDTAKFEAWKRRRRTENDVQSERPPITNSNSLGILGPGPLDRSHRARQTGFPPR</sequence>
<dbReference type="InterPro" id="IPR001650">
    <property type="entry name" value="Helicase_C-like"/>
</dbReference>
<evidence type="ECO:0000256" key="7">
    <source>
        <dbReference type="ARBA" id="ARBA00023125"/>
    </source>
</evidence>
<evidence type="ECO:0000259" key="11">
    <source>
        <dbReference type="PROSITE" id="PS51192"/>
    </source>
</evidence>
<dbReference type="CDD" id="cd17993">
    <property type="entry name" value="DEXHc_CHD1_2"/>
    <property type="match status" value="1"/>
</dbReference>
<feature type="region of interest" description="Disordered" evidence="9">
    <location>
        <begin position="1677"/>
        <end position="1722"/>
    </location>
</feature>
<feature type="compositionally biased region" description="Acidic residues" evidence="9">
    <location>
        <begin position="234"/>
        <end position="259"/>
    </location>
</feature>
<feature type="domain" description="Helicase ATP-binding" evidence="11">
    <location>
        <begin position="632"/>
        <end position="804"/>
    </location>
</feature>
<dbReference type="SUPFAM" id="SSF52540">
    <property type="entry name" value="P-loop containing nucleoside triphosphate hydrolases"/>
    <property type="match status" value="2"/>
</dbReference>
<feature type="domain" description="Chromo" evidence="10">
    <location>
        <begin position="415"/>
        <end position="494"/>
    </location>
</feature>
<accession>A0ABM0XP86</accession>
<feature type="compositionally biased region" description="Polar residues" evidence="9">
    <location>
        <begin position="192"/>
        <end position="213"/>
    </location>
</feature>
<reference evidence="14" key="2">
    <citation type="submission" date="2025-08" db="UniProtKB">
        <authorList>
            <consortium name="RefSeq"/>
        </authorList>
    </citation>
    <scope>IDENTIFICATION</scope>
    <source>
        <tissue evidence="14">Leaf</tissue>
    </source>
</reference>
<evidence type="ECO:0000256" key="5">
    <source>
        <dbReference type="ARBA" id="ARBA00022801"/>
    </source>
</evidence>
<dbReference type="PROSITE" id="PS51192">
    <property type="entry name" value="HELICASE_ATP_BIND_1"/>
    <property type="match status" value="1"/>
</dbReference>
<reference evidence="13" key="1">
    <citation type="journal article" date="2014" name="Nat. Commun.">
        <title>The emerging biofuel crop Camelina sativa retains a highly undifferentiated hexaploid genome structure.</title>
        <authorList>
            <person name="Kagale S."/>
            <person name="Koh C."/>
            <person name="Nixon J."/>
            <person name="Bollina V."/>
            <person name="Clarke W.E."/>
            <person name="Tuteja R."/>
            <person name="Spillane C."/>
            <person name="Robinson S.J."/>
            <person name="Links M.G."/>
            <person name="Clarke C."/>
            <person name="Higgins E.E."/>
            <person name="Huebert T."/>
            <person name="Sharpe A.G."/>
            <person name="Parkin I.A."/>
        </authorList>
    </citation>
    <scope>NUCLEOTIDE SEQUENCE [LARGE SCALE GENOMIC DNA]</scope>
    <source>
        <strain evidence="13">cv. DH55</strain>
    </source>
</reference>
<dbReference type="InterPro" id="IPR000330">
    <property type="entry name" value="SNF2_N"/>
</dbReference>
<dbReference type="CDD" id="cd18660">
    <property type="entry name" value="CD1_tandem"/>
    <property type="match status" value="1"/>
</dbReference>
<keyword evidence="8" id="KW-0539">Nucleus</keyword>
<dbReference type="PANTHER" id="PTHR45623:SF14">
    <property type="entry name" value="CHROMODOMAIN-HELICASE-DNA-BINDING PROTEIN 1"/>
    <property type="match status" value="1"/>
</dbReference>
<feature type="compositionally biased region" description="Acidic residues" evidence="9">
    <location>
        <begin position="273"/>
        <end position="292"/>
    </location>
</feature>
<evidence type="ECO:0000256" key="4">
    <source>
        <dbReference type="ARBA" id="ARBA00022741"/>
    </source>
</evidence>
<dbReference type="Pfam" id="PF00385">
    <property type="entry name" value="Chromo"/>
    <property type="match status" value="1"/>
</dbReference>
<feature type="compositionally biased region" description="Basic and acidic residues" evidence="9">
    <location>
        <begin position="398"/>
        <end position="407"/>
    </location>
</feature>
<dbReference type="InterPro" id="IPR016197">
    <property type="entry name" value="Chromo-like_dom_sf"/>
</dbReference>
<dbReference type="Gene3D" id="3.40.50.10810">
    <property type="entry name" value="Tandem AAA-ATPase domain"/>
    <property type="match status" value="1"/>
</dbReference>
<evidence type="ECO:0000313" key="14">
    <source>
        <dbReference type="RefSeq" id="XP_010488838.1"/>
    </source>
</evidence>
<feature type="domain" description="Helicase C-terminal" evidence="12">
    <location>
        <begin position="938"/>
        <end position="1089"/>
    </location>
</feature>
<dbReference type="PROSITE" id="PS51194">
    <property type="entry name" value="HELICASE_CTER"/>
    <property type="match status" value="1"/>
</dbReference>
<evidence type="ECO:0000256" key="2">
    <source>
        <dbReference type="ARBA" id="ARBA00007025"/>
    </source>
</evidence>
<dbReference type="InterPro" id="IPR023780">
    <property type="entry name" value="Chromo_domain"/>
</dbReference>
<evidence type="ECO:0000256" key="8">
    <source>
        <dbReference type="ARBA" id="ARBA00023242"/>
    </source>
</evidence>
<dbReference type="CDD" id="cd18659">
    <property type="entry name" value="CD2_tandem"/>
    <property type="match status" value="1"/>
</dbReference>
<feature type="region of interest" description="Disordered" evidence="9">
    <location>
        <begin position="102"/>
        <end position="415"/>
    </location>
</feature>
<dbReference type="Pfam" id="PF00176">
    <property type="entry name" value="SNF2-rel_dom"/>
    <property type="match status" value="1"/>
</dbReference>
<feature type="domain" description="Chromo" evidence="10">
    <location>
        <begin position="528"/>
        <end position="592"/>
    </location>
</feature>
<keyword evidence="6" id="KW-0067">ATP-binding</keyword>
<name>A0ABM0XP86_CAMSA</name>
<dbReference type="RefSeq" id="XP_010488838.1">
    <property type="nucleotide sequence ID" value="XM_010490536.2"/>
</dbReference>
<keyword evidence="3" id="KW-0677">Repeat</keyword>
<evidence type="ECO:0000256" key="9">
    <source>
        <dbReference type="SAM" id="MobiDB-lite"/>
    </source>
</evidence>
<dbReference type="PROSITE" id="PS50013">
    <property type="entry name" value="CHROMO_2"/>
    <property type="match status" value="2"/>
</dbReference>
<dbReference type="PANTHER" id="PTHR45623">
    <property type="entry name" value="CHROMODOMAIN-HELICASE-DNA-BINDING PROTEIN 3-RELATED-RELATED"/>
    <property type="match status" value="1"/>
</dbReference>
<feature type="compositionally biased region" description="Polar residues" evidence="9">
    <location>
        <begin position="1490"/>
        <end position="1501"/>
    </location>
</feature>
<dbReference type="SMART" id="SM01176">
    <property type="entry name" value="DUF4208"/>
    <property type="match status" value="1"/>
</dbReference>
<organism evidence="13 14">
    <name type="scientific">Camelina sativa</name>
    <name type="common">False flax</name>
    <name type="synonym">Myagrum sativum</name>
    <dbReference type="NCBI Taxonomy" id="90675"/>
    <lineage>
        <taxon>Eukaryota</taxon>
        <taxon>Viridiplantae</taxon>
        <taxon>Streptophyta</taxon>
        <taxon>Embryophyta</taxon>
        <taxon>Tracheophyta</taxon>
        <taxon>Spermatophyta</taxon>
        <taxon>Magnoliopsida</taxon>
        <taxon>eudicotyledons</taxon>
        <taxon>Gunneridae</taxon>
        <taxon>Pentapetalae</taxon>
        <taxon>rosids</taxon>
        <taxon>malvids</taxon>
        <taxon>Brassicales</taxon>
        <taxon>Brassicaceae</taxon>
        <taxon>Camelineae</taxon>
        <taxon>Camelina</taxon>
    </lineage>
</organism>
<feature type="compositionally biased region" description="Basic and acidic residues" evidence="9">
    <location>
        <begin position="1502"/>
        <end position="1512"/>
    </location>
</feature>
<dbReference type="InterPro" id="IPR038718">
    <property type="entry name" value="SNF2-like_sf"/>
</dbReference>
<keyword evidence="5" id="KW-0378">Hydrolase</keyword>
<dbReference type="InterPro" id="IPR056302">
    <property type="entry name" value="CHD1-2/Hrp3_HTH"/>
</dbReference>
<dbReference type="GeneID" id="104766622"/>
<dbReference type="Proteomes" id="UP000694864">
    <property type="component" value="Chromosome 19"/>
</dbReference>
<keyword evidence="4" id="KW-0547">Nucleotide-binding</keyword>
<protein>
    <submittedName>
        <fullName evidence="14">Protein CHROMATIN REMODELING 5-like isoform X1</fullName>
    </submittedName>
</protein>
<feature type="region of interest" description="Disordered" evidence="9">
    <location>
        <begin position="1623"/>
        <end position="1644"/>
    </location>
</feature>
<dbReference type="SMART" id="SM00298">
    <property type="entry name" value="CHROMO"/>
    <property type="match status" value="2"/>
</dbReference>
<feature type="compositionally biased region" description="Polar residues" evidence="9">
    <location>
        <begin position="357"/>
        <end position="371"/>
    </location>
</feature>
<dbReference type="Pfam" id="PF00271">
    <property type="entry name" value="Helicase_C"/>
    <property type="match status" value="1"/>
</dbReference>
<keyword evidence="7" id="KW-0238">DNA-binding</keyword>
<keyword evidence="13" id="KW-1185">Reference proteome</keyword>
<feature type="compositionally biased region" description="Basic and acidic residues" evidence="9">
    <location>
        <begin position="126"/>
        <end position="144"/>
    </location>
</feature>
<evidence type="ECO:0000259" key="12">
    <source>
        <dbReference type="PROSITE" id="PS51194"/>
    </source>
</evidence>
<comment type="subcellular location">
    <subcellularLocation>
        <location evidence="1">Nucleus</location>
    </subcellularLocation>
</comment>
<comment type="similarity">
    <text evidence="2">Belongs to the SNF2/RAD54 helicase family.</text>
</comment>
<dbReference type="Pfam" id="PF13907">
    <property type="entry name" value="CHD1-like_C"/>
    <property type="match status" value="1"/>
</dbReference>
<dbReference type="InterPro" id="IPR027417">
    <property type="entry name" value="P-loop_NTPase"/>
</dbReference>
<dbReference type="SMART" id="SM00490">
    <property type="entry name" value="HELICc"/>
    <property type="match status" value="1"/>
</dbReference>
<dbReference type="CDD" id="cd18793">
    <property type="entry name" value="SF2_C_SNF"/>
    <property type="match status" value="1"/>
</dbReference>
<feature type="compositionally biased region" description="Basic and acidic residues" evidence="9">
    <location>
        <begin position="1677"/>
        <end position="1689"/>
    </location>
</feature>
<dbReference type="Gene3D" id="3.40.50.300">
    <property type="entry name" value="P-loop containing nucleotide triphosphate hydrolases"/>
    <property type="match status" value="1"/>
</dbReference>
<dbReference type="Gene3D" id="2.40.50.40">
    <property type="match status" value="2"/>
</dbReference>
<feature type="region of interest" description="Disordered" evidence="9">
    <location>
        <begin position="1194"/>
        <end position="1240"/>
    </location>
</feature>
<dbReference type="InterPro" id="IPR000953">
    <property type="entry name" value="Chromo/chromo_shadow_dom"/>
</dbReference>
<evidence type="ECO:0000259" key="10">
    <source>
        <dbReference type="PROSITE" id="PS50013"/>
    </source>
</evidence>
<feature type="compositionally biased region" description="Polar residues" evidence="9">
    <location>
        <begin position="1635"/>
        <end position="1644"/>
    </location>
</feature>
<dbReference type="SUPFAM" id="SSF54160">
    <property type="entry name" value="Chromo domain-like"/>
    <property type="match status" value="2"/>
</dbReference>
<dbReference type="InterPro" id="IPR014001">
    <property type="entry name" value="Helicase_ATP-bd"/>
</dbReference>
<evidence type="ECO:0000256" key="3">
    <source>
        <dbReference type="ARBA" id="ARBA00022737"/>
    </source>
</evidence>
<dbReference type="SMART" id="SM00487">
    <property type="entry name" value="DEXDc"/>
    <property type="match status" value="1"/>
</dbReference>
<proteinExistence type="inferred from homology"/>
<feature type="compositionally biased region" description="Basic residues" evidence="9">
    <location>
        <begin position="298"/>
        <end position="308"/>
    </location>
</feature>
<evidence type="ECO:0000256" key="6">
    <source>
        <dbReference type="ARBA" id="ARBA00022840"/>
    </source>
</evidence>
<dbReference type="InterPro" id="IPR049730">
    <property type="entry name" value="SNF2/RAD54-like_C"/>
</dbReference>
<feature type="compositionally biased region" description="Basic and acidic residues" evidence="9">
    <location>
        <begin position="1222"/>
        <end position="1232"/>
    </location>
</feature>
<dbReference type="Pfam" id="PF23588">
    <property type="entry name" value="HTH_CHD1_Hrp3"/>
    <property type="match status" value="1"/>
</dbReference>
<feature type="region of interest" description="Disordered" evidence="9">
    <location>
        <begin position="1475"/>
        <end position="1516"/>
    </location>
</feature>
<evidence type="ECO:0000256" key="1">
    <source>
        <dbReference type="ARBA" id="ARBA00004123"/>
    </source>
</evidence>
<dbReference type="InterPro" id="IPR025260">
    <property type="entry name" value="CHD1-like_C"/>
</dbReference>
<gene>
    <name evidence="14" type="primary">LOC104766622</name>
</gene>
<dbReference type="Gene3D" id="1.10.10.60">
    <property type="entry name" value="Homeodomain-like"/>
    <property type="match status" value="1"/>
</dbReference>